<comment type="caution">
    <text evidence="2">The sequence shown here is derived from an EMBL/GenBank/DDBJ whole genome shotgun (WGS) entry which is preliminary data.</text>
</comment>
<feature type="compositionally biased region" description="Basic and acidic residues" evidence="1">
    <location>
        <begin position="29"/>
        <end position="40"/>
    </location>
</feature>
<reference evidence="2 3" key="1">
    <citation type="journal article" date="2024" name="G3 (Bethesda)">
        <title>Genome assembly of Hibiscus sabdariffa L. provides insights into metabolisms of medicinal natural products.</title>
        <authorList>
            <person name="Kim T."/>
        </authorList>
    </citation>
    <scope>NUCLEOTIDE SEQUENCE [LARGE SCALE GENOMIC DNA]</scope>
    <source>
        <strain evidence="2">TK-2024</strain>
        <tissue evidence="2">Old leaves</tissue>
    </source>
</reference>
<organism evidence="2 3">
    <name type="scientific">Hibiscus sabdariffa</name>
    <name type="common">roselle</name>
    <dbReference type="NCBI Taxonomy" id="183260"/>
    <lineage>
        <taxon>Eukaryota</taxon>
        <taxon>Viridiplantae</taxon>
        <taxon>Streptophyta</taxon>
        <taxon>Embryophyta</taxon>
        <taxon>Tracheophyta</taxon>
        <taxon>Spermatophyta</taxon>
        <taxon>Magnoliopsida</taxon>
        <taxon>eudicotyledons</taxon>
        <taxon>Gunneridae</taxon>
        <taxon>Pentapetalae</taxon>
        <taxon>rosids</taxon>
        <taxon>malvids</taxon>
        <taxon>Malvales</taxon>
        <taxon>Malvaceae</taxon>
        <taxon>Malvoideae</taxon>
        <taxon>Hibiscus</taxon>
    </lineage>
</organism>
<evidence type="ECO:0000256" key="1">
    <source>
        <dbReference type="SAM" id="MobiDB-lite"/>
    </source>
</evidence>
<dbReference type="EMBL" id="JBBPBM010000072">
    <property type="protein sequence ID" value="KAK8512420.1"/>
    <property type="molecule type" value="Genomic_DNA"/>
</dbReference>
<evidence type="ECO:0000313" key="2">
    <source>
        <dbReference type="EMBL" id="KAK8512420.1"/>
    </source>
</evidence>
<proteinExistence type="predicted"/>
<dbReference type="Proteomes" id="UP001472677">
    <property type="component" value="Unassembled WGS sequence"/>
</dbReference>
<name>A0ABR2BZA2_9ROSI</name>
<sequence length="84" mass="9134">MILVKVEESEDDEAESAKGSGRKGRSGKPGRDSAEMKEPVTPRTQVKLALMSQIARLLNKLTTPLCPFHSLASAMKFSSISTTR</sequence>
<accession>A0ABR2BZA2</accession>
<feature type="region of interest" description="Disordered" evidence="1">
    <location>
        <begin position="1"/>
        <end position="44"/>
    </location>
</feature>
<evidence type="ECO:0000313" key="3">
    <source>
        <dbReference type="Proteomes" id="UP001472677"/>
    </source>
</evidence>
<keyword evidence="3" id="KW-1185">Reference proteome</keyword>
<gene>
    <name evidence="2" type="ORF">V6N12_074999</name>
</gene>
<protein>
    <submittedName>
        <fullName evidence="2">Uncharacterized protein</fullName>
    </submittedName>
</protein>